<dbReference type="EMBL" id="CAAHFH010000001">
    <property type="protein sequence ID" value="VGO20428.1"/>
    <property type="molecule type" value="Genomic_DNA"/>
</dbReference>
<dbReference type="SUPFAM" id="SSF51445">
    <property type="entry name" value="(Trans)glycosidases"/>
    <property type="match status" value="1"/>
</dbReference>
<proteinExistence type="predicted"/>
<protein>
    <recommendedName>
        <fullName evidence="4">Glycoside hydrolase family 42 N-terminal domain-containing protein</fullName>
    </recommendedName>
</protein>
<evidence type="ECO:0000256" key="1">
    <source>
        <dbReference type="ARBA" id="ARBA00022801"/>
    </source>
</evidence>
<evidence type="ECO:0000313" key="6">
    <source>
        <dbReference type="Proteomes" id="UP000346198"/>
    </source>
</evidence>
<evidence type="ECO:0000313" key="5">
    <source>
        <dbReference type="EMBL" id="VGO20428.1"/>
    </source>
</evidence>
<reference evidence="5 6" key="1">
    <citation type="submission" date="2019-04" db="EMBL/GenBank/DDBJ databases">
        <authorList>
            <person name="Van Vliet M D."/>
        </authorList>
    </citation>
    <scope>NUCLEOTIDE SEQUENCE [LARGE SCALE GENOMIC DNA]</scope>
    <source>
        <strain evidence="5 6">F21</strain>
    </source>
</reference>
<dbReference type="Gene3D" id="3.20.20.80">
    <property type="entry name" value="Glycosidases"/>
    <property type="match status" value="1"/>
</dbReference>
<dbReference type="InterPro" id="IPR013529">
    <property type="entry name" value="Glyco_hydro_42_N"/>
</dbReference>
<keyword evidence="1" id="KW-0378">Hydrolase</keyword>
<accession>A0A6C2UK02</accession>
<dbReference type="GO" id="GO:0009341">
    <property type="term" value="C:beta-galactosidase complex"/>
    <property type="evidence" value="ECO:0007669"/>
    <property type="project" value="InterPro"/>
</dbReference>
<keyword evidence="2" id="KW-0326">Glycosidase</keyword>
<keyword evidence="3" id="KW-0732">Signal</keyword>
<dbReference type="GO" id="GO:0005975">
    <property type="term" value="P:carbohydrate metabolic process"/>
    <property type="evidence" value="ECO:0007669"/>
    <property type="project" value="InterPro"/>
</dbReference>
<dbReference type="GO" id="GO:0004565">
    <property type="term" value="F:beta-galactosidase activity"/>
    <property type="evidence" value="ECO:0007669"/>
    <property type="project" value="InterPro"/>
</dbReference>
<sequence>MFNEVVKKSLNLIGFLLVGLNASAWDGGTDEADWRALTDRVASNKTELASLTAQADMAGLNTDYAAVSKTVIDRFLVYSQYDRDHPEIMSNAVAAVWWRGKIPNSATYHIELPFDEMQECLDLSNNAMDELRQQLASNISLEDPSDFSTGTLVLTNRFYTLDGNPVFPSTFTWMLKDEEDLLQAFGRVGGRSYSLTSVDSDNTVNAGNRNAMAADLYAQSADNIGPQQIFLGHQADSWMISSHPEVLDGARNFTKYDIDSPLIRGWLTTLFEGILPTACGPAGSGNQPRIHLLANEPSFSTREGGWLASNGVSDHTMAKYKEWITAKYTTVSNLNMTYGTSYADFDAAKAGMIIPVPLSLQGGPIWYDWCRFNMDRVNEWFSFLKNGTQSNDPAGSPVTIKLLGGTLSDEYRDAGIDLEYLTKLQDVMGADNHVVPLGASDLNIKFSMEWTNRYALAWMEQSMMMDFTKSLCPDKPFYDSEWHGLSTDRWCHFSMGRDYVRTALWLGFTHGMSAMQAWYFPRKHDGSLRGDMGAVIGSAATLPKAVDSYGRTFKELNAHAGSITALVPETRSFMLYYCEEAAIQDTEYTADLTDVYDALKLLNISVGFTTPTEISNVSTLNQTVIIPPTAYMSDVSLAALQTYEGAGGNLVQVNGATASFGKNEQGGSRSSSGLTPFASVAFSEVYAMADSLTIALNALKPSLPVQTLILSPDLQPAYGVLSSQWIDPATGNTTVVLINVSKDTRTVVLKESGLPVGLRNLITQQLLTSSPVMEPCDVLLLQTDHSIPPPSVPLQAPSPVTTVVQFTGSEGYATGDLTAHSDWTGPLGNMVNPNGAGYNGAQGIVDVSLNAWVKGVYSAGLSSASAGDEITLSSVFKFTSTNSVIGAKDLINLMFYDESTGGDFMRAGVRRTSSGGFDFIVVNQNGNRFSTGVSSSLAGLVSDLGTSDWLEFSVTLTRGASSDDWAMDLTLMNLVSNSIIETFSAGGLGSTPDFFAAETLYGGFSSSMIAMISSRVIDCFSYTVPGQTGWQQFVSNYGLGGSVTNDFDHDGQFDYVEYALGGNPVNSASQGTMPSIVYAHDSYVSLYNLEITNAHPGITYLAEWTDSLVSNGWNQTWDSTVIVPSAIPGYDEVERKIYGGTNDHLFFRLQIIVP</sequence>
<dbReference type="Proteomes" id="UP000346198">
    <property type="component" value="Unassembled WGS sequence"/>
</dbReference>
<name>A0A6C2UK02_9BACT</name>
<dbReference type="CDD" id="cd03143">
    <property type="entry name" value="A4_beta-galactosidase_middle_domain"/>
    <property type="match status" value="1"/>
</dbReference>
<feature type="chain" id="PRO_5025551407" description="Glycoside hydrolase family 42 N-terminal domain-containing protein" evidence="3">
    <location>
        <begin position="25"/>
        <end position="1154"/>
    </location>
</feature>
<evidence type="ECO:0000256" key="3">
    <source>
        <dbReference type="SAM" id="SignalP"/>
    </source>
</evidence>
<gene>
    <name evidence="5" type="ORF">SCARR_02491</name>
</gene>
<dbReference type="Pfam" id="PF02449">
    <property type="entry name" value="Glyco_hydro_42"/>
    <property type="match status" value="1"/>
</dbReference>
<dbReference type="RefSeq" id="WP_168433268.1">
    <property type="nucleotide sequence ID" value="NZ_CAAHFH010000001.1"/>
</dbReference>
<dbReference type="InterPro" id="IPR017853">
    <property type="entry name" value="GH"/>
</dbReference>
<evidence type="ECO:0000259" key="4">
    <source>
        <dbReference type="Pfam" id="PF02449"/>
    </source>
</evidence>
<keyword evidence="6" id="KW-1185">Reference proteome</keyword>
<feature type="domain" description="Glycoside hydrolase family 42 N-terminal" evidence="4">
    <location>
        <begin position="311"/>
        <end position="526"/>
    </location>
</feature>
<evidence type="ECO:0000256" key="2">
    <source>
        <dbReference type="ARBA" id="ARBA00023295"/>
    </source>
</evidence>
<dbReference type="AlphaFoldDB" id="A0A6C2UK02"/>
<feature type="signal peptide" evidence="3">
    <location>
        <begin position="1"/>
        <end position="24"/>
    </location>
</feature>
<organism evidence="5 6">
    <name type="scientific">Pontiella sulfatireligans</name>
    <dbReference type="NCBI Taxonomy" id="2750658"/>
    <lineage>
        <taxon>Bacteria</taxon>
        <taxon>Pseudomonadati</taxon>
        <taxon>Kiritimatiellota</taxon>
        <taxon>Kiritimatiellia</taxon>
        <taxon>Kiritimatiellales</taxon>
        <taxon>Pontiellaceae</taxon>
        <taxon>Pontiella</taxon>
    </lineage>
</organism>
<dbReference type="InterPro" id="IPR029062">
    <property type="entry name" value="Class_I_gatase-like"/>
</dbReference>
<dbReference type="Gene3D" id="3.40.50.880">
    <property type="match status" value="1"/>
</dbReference>